<dbReference type="PANTHER" id="PTHR12910">
    <property type="entry name" value="NADH-UBIQUINONE OXIDOREDUCTASE SUBUNIT B17.2"/>
    <property type="match status" value="1"/>
</dbReference>
<dbReference type="RefSeq" id="WP_084393579.1">
    <property type="nucleotide sequence ID" value="NZ_BMKF01000001.1"/>
</dbReference>
<protein>
    <submittedName>
        <fullName evidence="2">NADH:ubiquinone oxidoreductase subunit NDUFA12</fullName>
    </submittedName>
</protein>
<name>A0ABQ1J699_9PROT</name>
<evidence type="ECO:0000313" key="3">
    <source>
        <dbReference type="Proteomes" id="UP000628854"/>
    </source>
</evidence>
<dbReference type="Proteomes" id="UP000628854">
    <property type="component" value="Unassembled WGS sequence"/>
</dbReference>
<dbReference type="NCBIfam" id="NF006040">
    <property type="entry name" value="PRK08183.1"/>
    <property type="match status" value="1"/>
</dbReference>
<feature type="region of interest" description="Disordered" evidence="1">
    <location>
        <begin position="103"/>
        <end position="129"/>
    </location>
</feature>
<gene>
    <name evidence="2" type="ORF">GCM10011503_06950</name>
</gene>
<dbReference type="InterPro" id="IPR007763">
    <property type="entry name" value="NDUFA12"/>
</dbReference>
<proteinExistence type="predicted"/>
<comment type="caution">
    <text evidence="2">The sequence shown here is derived from an EMBL/GenBank/DDBJ whole genome shotgun (WGS) entry which is preliminary data.</text>
</comment>
<organism evidence="2 3">
    <name type="scientific">Henriciella pelagia</name>
    <dbReference type="NCBI Taxonomy" id="1977912"/>
    <lineage>
        <taxon>Bacteria</taxon>
        <taxon>Pseudomonadati</taxon>
        <taxon>Pseudomonadota</taxon>
        <taxon>Alphaproteobacteria</taxon>
        <taxon>Hyphomonadales</taxon>
        <taxon>Hyphomonadaceae</taxon>
        <taxon>Henriciella</taxon>
    </lineage>
</organism>
<dbReference type="Pfam" id="PF05071">
    <property type="entry name" value="NDUFA12"/>
    <property type="match status" value="1"/>
</dbReference>
<sequence>MFKLFTWWNGVTPGGWFDIKRRSTHVGTDEYGNKYYEDRKKSVEGRHRRYVIYEGLAEPSKVPADWHGWLHYTFDEPPTEAPLNRRAWETDHKPNMTGTLFAYRPKGAISEGGDRRKADGDYEAWTPDA</sequence>
<accession>A0ABQ1J699</accession>
<dbReference type="PANTHER" id="PTHR12910:SF2">
    <property type="entry name" value="NADH DEHYDROGENASE [UBIQUINONE] 1 ALPHA SUBCOMPLEX SUBUNIT 12"/>
    <property type="match status" value="1"/>
</dbReference>
<dbReference type="EMBL" id="BMKF01000001">
    <property type="protein sequence ID" value="GGB61024.1"/>
    <property type="molecule type" value="Genomic_DNA"/>
</dbReference>
<evidence type="ECO:0000256" key="1">
    <source>
        <dbReference type="SAM" id="MobiDB-lite"/>
    </source>
</evidence>
<keyword evidence="3" id="KW-1185">Reference proteome</keyword>
<evidence type="ECO:0000313" key="2">
    <source>
        <dbReference type="EMBL" id="GGB61024.1"/>
    </source>
</evidence>
<reference evidence="3" key="1">
    <citation type="journal article" date="2019" name="Int. J. Syst. Evol. Microbiol.">
        <title>The Global Catalogue of Microorganisms (GCM) 10K type strain sequencing project: providing services to taxonomists for standard genome sequencing and annotation.</title>
        <authorList>
            <consortium name="The Broad Institute Genomics Platform"/>
            <consortium name="The Broad Institute Genome Sequencing Center for Infectious Disease"/>
            <person name="Wu L."/>
            <person name="Ma J."/>
        </authorList>
    </citation>
    <scope>NUCLEOTIDE SEQUENCE [LARGE SCALE GENOMIC DNA]</scope>
    <source>
        <strain evidence="3">CGMCC 1.15928</strain>
    </source>
</reference>